<dbReference type="InterPro" id="IPR020575">
    <property type="entry name" value="Hsp90_N"/>
</dbReference>
<evidence type="ECO:0000313" key="4">
    <source>
        <dbReference type="EMBL" id="MEU7294683.1"/>
    </source>
</evidence>
<evidence type="ECO:0000259" key="2">
    <source>
        <dbReference type="Pfam" id="PF24401"/>
    </source>
</evidence>
<evidence type="ECO:0000259" key="1">
    <source>
        <dbReference type="Pfam" id="PF00656"/>
    </source>
</evidence>
<dbReference type="Pfam" id="PF00656">
    <property type="entry name" value="Peptidase_C14"/>
    <property type="match status" value="1"/>
</dbReference>
<dbReference type="InterPro" id="IPR056507">
    <property type="entry name" value="wHTH-HSP90_Na-assoc"/>
</dbReference>
<dbReference type="Gene3D" id="3.30.565.10">
    <property type="entry name" value="Histidine kinase-like ATPase, C-terminal domain"/>
    <property type="match status" value="1"/>
</dbReference>
<dbReference type="Proteomes" id="UP001551210">
    <property type="component" value="Unassembled WGS sequence"/>
</dbReference>
<name>A0ABV3CYC5_STREX</name>
<accession>A0ABV3CYC5</accession>
<dbReference type="EMBL" id="JBEZAM010000018">
    <property type="protein sequence ID" value="MEU7294683.1"/>
    <property type="molecule type" value="Genomic_DNA"/>
</dbReference>
<evidence type="ECO:0000259" key="3">
    <source>
        <dbReference type="Pfam" id="PF24410"/>
    </source>
</evidence>
<dbReference type="SUPFAM" id="SSF55874">
    <property type="entry name" value="ATPase domain of HSP90 chaperone/DNA topoisomerase II/histidine kinase"/>
    <property type="match status" value="1"/>
</dbReference>
<dbReference type="Pfam" id="PF24401">
    <property type="entry name" value="iHD-CE"/>
    <property type="match status" value="1"/>
</dbReference>
<dbReference type="SUPFAM" id="SSF52129">
    <property type="entry name" value="Caspase-like"/>
    <property type="match status" value="1"/>
</dbReference>
<reference evidence="4 5" key="1">
    <citation type="submission" date="2024-06" db="EMBL/GenBank/DDBJ databases">
        <title>The Natural Products Discovery Center: Release of the First 8490 Sequenced Strains for Exploring Actinobacteria Biosynthetic Diversity.</title>
        <authorList>
            <person name="Kalkreuter E."/>
            <person name="Kautsar S.A."/>
            <person name="Yang D."/>
            <person name="Bader C.D."/>
            <person name="Teijaro C.N."/>
            <person name="Fluegel L."/>
            <person name="Davis C.M."/>
            <person name="Simpson J.R."/>
            <person name="Lauterbach L."/>
            <person name="Steele A.D."/>
            <person name="Gui C."/>
            <person name="Meng S."/>
            <person name="Li G."/>
            <person name="Viehrig K."/>
            <person name="Ye F."/>
            <person name="Su P."/>
            <person name="Kiefer A.F."/>
            <person name="Nichols A."/>
            <person name="Cepeda A.J."/>
            <person name="Yan W."/>
            <person name="Fan B."/>
            <person name="Jiang Y."/>
            <person name="Adhikari A."/>
            <person name="Zheng C.-J."/>
            <person name="Schuster L."/>
            <person name="Cowan T.M."/>
            <person name="Smanski M.J."/>
            <person name="Chevrette M.G."/>
            <person name="De Carvalho L.P.S."/>
            <person name="Shen B."/>
        </authorList>
    </citation>
    <scope>NUCLEOTIDE SEQUENCE [LARGE SCALE GENOMIC DNA]</scope>
    <source>
        <strain evidence="4 5">NPDC045705</strain>
    </source>
</reference>
<comment type="caution">
    <text evidence="4">The sequence shown here is derived from an EMBL/GenBank/DDBJ whole genome shotgun (WGS) entry which is preliminary data.</text>
</comment>
<dbReference type="PRINTS" id="PR00775">
    <property type="entry name" value="HEATSHOCK90"/>
</dbReference>
<dbReference type="Pfam" id="PF24410">
    <property type="entry name" value="wHTH-HSP90_Na-assoc"/>
    <property type="match status" value="1"/>
</dbReference>
<gene>
    <name evidence="4" type="ORF">AB0A76_15940</name>
</gene>
<dbReference type="Gene3D" id="3.40.50.1460">
    <property type="match status" value="1"/>
</dbReference>
<protein>
    <submittedName>
        <fullName evidence="4">Caspase family protein</fullName>
    </submittedName>
</protein>
<dbReference type="InterPro" id="IPR036890">
    <property type="entry name" value="HATPase_C_sf"/>
</dbReference>
<dbReference type="InterPro" id="IPR011600">
    <property type="entry name" value="Pept_C14_caspase"/>
</dbReference>
<proteinExistence type="predicted"/>
<dbReference type="InterPro" id="IPR029030">
    <property type="entry name" value="Caspase-like_dom_sf"/>
</dbReference>
<feature type="domain" description="wHTH-Hsp90 Na associated" evidence="3">
    <location>
        <begin position="1652"/>
        <end position="1702"/>
    </location>
</feature>
<sequence length="1723" mass="188208">MSSTTAAAEEPATGRRRALVVGVGRTEFLERDPALAERFPRLGFVDRDVVLVGAALADSGYTVDALHPGHPLPERRDTGVGAIVSAVEEFLLSCTAGDTAFLYVSAHGVTVGEREYLLTSDARPRADGSLIAQTILETAPEVLLGPLPVGVTVVVCLDTCRTDQPPFAADSHETPLASSAYRDVAWLRASGRGQPAYADPEKGSYFGIALSEALSPNSPPKTFKDVHAFVRARIERLTARLTEPPPTVESQCVEGLADRLVVCRGSEETQRWTEAITGSVLWRHTSHDADVHERVKDRLADLAREVSKSRLGTDSALATPWSDPEYPIRVVDRLGRLVEAARLTGRERLSPAETAALLAAPLLHEGVVAVALSELAALRPDRIDRREEDRGREAVTAHDQLVCDAARDVSRAHSQVSLAAETLRRRHLPEPATAADHWLRHRFIADWDRLWDHTGDYAAVDHLLAMVVAALTAGSPDEPSPQSRTLIDRQIRQVLAHVTVAPGSSPRINDSGELRWNEHPAVPGNTWRARYLAYLVWLASLLAADPRRMSSVLVDHLGAHRRLVPSDVIAALSEYRLVSPEEPTGTDTGGGYDLAVNFLCPHPALHAAVEELAATADASVRALHKGWKEDRTPAPDLLRGIPRKVTTEFLEPLEQQYTKPLERFRLAEDEIRPLLMGTQLYGDKMLAVRELYQNALDACRHRQLRVEYGRRLSKCGGKGREPEISFVQGYDEDRPYIECHDTGTGMSRRKLTSMFARAGKRYEQDPDFVQERRNWRRAGIEPVAFNSRFGIGVFSYFMLAEEVVVTTSTIDLHGNPSRTEAPLQATIQSGSGLLEIVETTDAPEHGGTVVRLYLSADGETPPSLVETLRKLLWVSDHRVKAEEFDREGNKIRSAEWAPGELRTSSEWPTGAARAGTDAWIVQGKGQLLLDGVVIRKAPEVDGYVFNLRERDQPVPTVDRNGLIGYDEEGVERRLLAAVPEAVGSFEEVSLRWLWELAGTEPKLTVSVFDALPADATGVLHPTHEEHILTSSTFRIRDVGCLPFDEAVMRLTRHRTLALGRPITQVALQRWRSSLLGVLRKRDEPFTPEGYPEPIGLDALLFERSVPDGSWGQPLRVAAMTGESLAVAVRAQRRFAVVGMRVPEIPDVRSLRSVFPTVVMADLADAHTDVNAFRTGYSGPRPAVFAPALAVAADHGIALAEALSSARELTDSVPLSGWETVPQLDEGVVTEAEVLGLVGGRDRYARRGSHGWHKGVVHPVDLLVRAPSLKERESLVRRIDDLKDMGFSLGPAVSPATLGHRALTGDERRLLSKGSTGEPPWVDGALTMLDVLERSSSMSIPVGSVVEKINGITAATGVSAPAVPDDVVDWTAPAWLSGLFPGPDEISDLVGPWRVIGALQRARTFSNIDATPQDLRNLDACGVLAPGCLALVESVGEALAQDDRLAGLFSVLRSSTARTNSTWDLDAKGVALEPLVQLAARERTTLGEQAELLSAMSLPVPLKITDVPVSLQSFSPHAKSGFLFEGAITRKLAFRTELTCQQLLAEVRHPHHRLGDIVRVALAFHPYGGPALPGPFEGPDADVLEDFIPDDFDRAAFGGDLLGAGVLGPLELVLVAGRFDRTLGWTYERYAPFRCLGLDVTVQEPVGAERDLVPDWRDVIVLTARLTGRAPAVEDSVDPDHITLCAEETDLSEAQVLTRFRTYSRLFDLDLPDLDLPDPGGTRP</sequence>
<evidence type="ECO:0000313" key="5">
    <source>
        <dbReference type="Proteomes" id="UP001551210"/>
    </source>
</evidence>
<dbReference type="RefSeq" id="WP_359208051.1">
    <property type="nucleotide sequence ID" value="NZ_JBEZAM010000018.1"/>
</dbReference>
<keyword evidence="5" id="KW-1185">Reference proteome</keyword>
<organism evidence="4 5">
    <name type="scientific">Streptomyces exfoliatus</name>
    <name type="common">Streptomyces hydrogenans</name>
    <dbReference type="NCBI Taxonomy" id="1905"/>
    <lineage>
        <taxon>Bacteria</taxon>
        <taxon>Bacillati</taxon>
        <taxon>Actinomycetota</taxon>
        <taxon>Actinomycetes</taxon>
        <taxon>Kitasatosporales</taxon>
        <taxon>Streptomycetaceae</taxon>
        <taxon>Streptomyces</taxon>
    </lineage>
</organism>
<feature type="domain" description="iHD-CE" evidence="2">
    <location>
        <begin position="272"/>
        <end position="652"/>
    </location>
</feature>
<dbReference type="InterPro" id="IPR056506">
    <property type="entry name" value="iHD-CE"/>
</dbReference>
<feature type="domain" description="Peptidase C14 caspase" evidence="1">
    <location>
        <begin position="45"/>
        <end position="237"/>
    </location>
</feature>